<accession>A0A8H6ASZ4</accession>
<name>A0A8H6ASZ4_9HELO</name>
<dbReference type="EMBL" id="JABFCT010000009">
    <property type="protein sequence ID" value="KAF5873036.1"/>
    <property type="molecule type" value="Genomic_DNA"/>
</dbReference>
<sequence>MSPDGSVTLEPIREKDREQKKMEIKMAGIKVFRFINVEPSLLGLYILGSPHRVELTCLYPSLIALHNSTHEKEKEEKIRNGCLRIYLGQRVPLSSWTDRHTNQTARQPDSAVEVQKSSNMVPFDLGQKDRPRNGVSRRNSRTECTTCMISLGVDIHGGVHRTSLGLLENLMLLLIYDLALYRLPVQLS</sequence>
<dbReference type="GeneID" id="59262368"/>
<reference evidence="1 2" key="1">
    <citation type="journal article" date="2020" name="Phytopathology">
        <title>A high-quality genome resource of Botrytis fragariae, a new and rapidly spreading fungal pathogen causing strawberry gray mold in the U.S.A.</title>
        <authorList>
            <person name="Wu Y."/>
            <person name="Saski C.A."/>
            <person name="Schnabel G."/>
            <person name="Xiao S."/>
            <person name="Hu M."/>
        </authorList>
    </citation>
    <scope>NUCLEOTIDE SEQUENCE [LARGE SCALE GENOMIC DNA]</scope>
    <source>
        <strain evidence="1 2">BVB16</strain>
    </source>
</reference>
<keyword evidence="2" id="KW-1185">Reference proteome</keyword>
<evidence type="ECO:0000313" key="1">
    <source>
        <dbReference type="EMBL" id="KAF5873036.1"/>
    </source>
</evidence>
<organism evidence="1 2">
    <name type="scientific">Botrytis fragariae</name>
    <dbReference type="NCBI Taxonomy" id="1964551"/>
    <lineage>
        <taxon>Eukaryota</taxon>
        <taxon>Fungi</taxon>
        <taxon>Dikarya</taxon>
        <taxon>Ascomycota</taxon>
        <taxon>Pezizomycotina</taxon>
        <taxon>Leotiomycetes</taxon>
        <taxon>Helotiales</taxon>
        <taxon>Sclerotiniaceae</taxon>
        <taxon>Botrytis</taxon>
    </lineage>
</organism>
<dbReference type="Proteomes" id="UP000531561">
    <property type="component" value="Unassembled WGS sequence"/>
</dbReference>
<protein>
    <submittedName>
        <fullName evidence="1">Uncharacterized protein</fullName>
    </submittedName>
</protein>
<comment type="caution">
    <text evidence="1">The sequence shown here is derived from an EMBL/GenBank/DDBJ whole genome shotgun (WGS) entry which is preliminary data.</text>
</comment>
<evidence type="ECO:0000313" key="2">
    <source>
        <dbReference type="Proteomes" id="UP000531561"/>
    </source>
</evidence>
<proteinExistence type="predicted"/>
<gene>
    <name evidence="1" type="ORF">Bfra_008313</name>
</gene>
<dbReference type="AlphaFoldDB" id="A0A8H6ASZ4"/>
<dbReference type="RefSeq" id="XP_037191982.1">
    <property type="nucleotide sequence ID" value="XM_037338676.1"/>
</dbReference>